<dbReference type="SMART" id="SM00408">
    <property type="entry name" value="IGc2"/>
    <property type="match status" value="1"/>
</dbReference>
<dbReference type="KEGG" id="alus:STSP2_02403"/>
<dbReference type="PROSITE" id="PS50835">
    <property type="entry name" value="IG_LIKE"/>
    <property type="match status" value="1"/>
</dbReference>
<dbReference type="Gene3D" id="2.60.120.200">
    <property type="match status" value="1"/>
</dbReference>
<dbReference type="SUPFAM" id="SSF48726">
    <property type="entry name" value="Immunoglobulin"/>
    <property type="match status" value="1"/>
</dbReference>
<evidence type="ECO:0000313" key="6">
    <source>
        <dbReference type="Proteomes" id="UP000189674"/>
    </source>
</evidence>
<dbReference type="InterPro" id="IPR036179">
    <property type="entry name" value="Ig-like_dom_sf"/>
</dbReference>
<evidence type="ECO:0000259" key="4">
    <source>
        <dbReference type="PROSITE" id="PS50835"/>
    </source>
</evidence>
<dbReference type="InterPro" id="IPR013783">
    <property type="entry name" value="Ig-like_fold"/>
</dbReference>
<dbReference type="AlphaFoldDB" id="A0A1U9NN04"/>
<dbReference type="InterPro" id="IPR013320">
    <property type="entry name" value="ConA-like_dom_sf"/>
</dbReference>
<dbReference type="RefSeq" id="WP_146662820.1">
    <property type="nucleotide sequence ID" value="NZ_CP019791.1"/>
</dbReference>
<dbReference type="SMART" id="SM00560">
    <property type="entry name" value="LamGL"/>
    <property type="match status" value="1"/>
</dbReference>
<protein>
    <submittedName>
        <fullName evidence="5">Immunoglobulin I-set domain protein</fullName>
    </submittedName>
</protein>
<gene>
    <name evidence="5" type="ORF">STSP2_02403</name>
</gene>
<dbReference type="Pfam" id="PF13385">
    <property type="entry name" value="Laminin_G_3"/>
    <property type="match status" value="1"/>
</dbReference>
<feature type="signal peptide" evidence="3">
    <location>
        <begin position="1"/>
        <end position="22"/>
    </location>
</feature>
<keyword evidence="6" id="KW-1185">Reference proteome</keyword>
<evidence type="ECO:0000256" key="2">
    <source>
        <dbReference type="ARBA" id="ARBA00023157"/>
    </source>
</evidence>
<feature type="chain" id="PRO_5012278990" evidence="3">
    <location>
        <begin position="23"/>
        <end position="707"/>
    </location>
</feature>
<dbReference type="OrthoDB" id="9770043at2"/>
<dbReference type="STRING" id="1936003.STSP2_02403"/>
<dbReference type="InterPro" id="IPR003599">
    <property type="entry name" value="Ig_sub"/>
</dbReference>
<dbReference type="Proteomes" id="UP000189674">
    <property type="component" value="Chromosome"/>
</dbReference>
<reference evidence="6" key="1">
    <citation type="submission" date="2017-02" db="EMBL/GenBank/DDBJ databases">
        <title>Comparative genomics and description of representatives of a novel lineage of planctomycetes thriving in anoxic sediments.</title>
        <authorList>
            <person name="Spring S."/>
            <person name="Bunk B."/>
            <person name="Sproer C."/>
        </authorList>
    </citation>
    <scope>NUCLEOTIDE SEQUENCE [LARGE SCALE GENOMIC DNA]</scope>
    <source>
        <strain evidence="6">ST-NAGAB-D1</strain>
    </source>
</reference>
<evidence type="ECO:0000256" key="1">
    <source>
        <dbReference type="ARBA" id="ARBA00022729"/>
    </source>
</evidence>
<dbReference type="InterPro" id="IPR006558">
    <property type="entry name" value="LamG-like"/>
</dbReference>
<sequence precursor="true">MRKVFLAAVLFCLIGMASQSHAITLTQDGDLSEWVGNEINDLGTLPAPEGGTYQVLATWDGTDLNIGIDRSTTGRYLGDTGWENDSFFIAIDVDGVDGQGAEADGYGRVTFDGTKKPDLIYYYAGGPSWYERSGWDGLDMTWDLGWSDGGAYYGTSEANPNDELIVPLSTDAINEFGIDLSSVPELSVWVWMTREGNGFVEASWPIGASGYIGQNFGEPLNIRTQDTRMAIAHDPTPAQYVGDVDGDAPVTLSWEVAQVPGGGSYVADPAVTAYDVYMAGPFASEPNALANVDFTYEATVNSSSWTGTEASVPVGPLEKNAFYFWRVDAVEGTSTVTGDKWGFFTEQTVPSISGITAAQIVDTGGTANFTVDATSVLPETYQWYKVEESGDVALTDSGDISGATSATLSISNAEQADEGQYYCVVANDAGTAQSGNALLAIKRLLAHWDFEAGSFESIVPGSPDANTVGDPEIVAAGSINGTDAAFFDDEVDGEDMLYTDPNLVSYFDSCNYQMTAACWVKTTTTKEWVPFVSRNGEGAGWQLRLYYLDGRPCFTTRGIEGNSDGSQGDQIINDGQWHYVVGTWDGTTKKLYIDGTLSLHYDWYTGEVIEGDEVTGVISSTSDPVAVAGRVLDGEPQIFANCPGTYDDVKIYNYALDAAAIAQTYADITGMDVCVTKPQYDFNDDCAVDLADLSMFAAEWLNDGTVQ</sequence>
<feature type="domain" description="Ig-like" evidence="4">
    <location>
        <begin position="350"/>
        <end position="440"/>
    </location>
</feature>
<organism evidence="5 6">
    <name type="scientific">Anaerohalosphaera lusitana</name>
    <dbReference type="NCBI Taxonomy" id="1936003"/>
    <lineage>
        <taxon>Bacteria</taxon>
        <taxon>Pseudomonadati</taxon>
        <taxon>Planctomycetota</taxon>
        <taxon>Phycisphaerae</taxon>
        <taxon>Sedimentisphaerales</taxon>
        <taxon>Anaerohalosphaeraceae</taxon>
        <taxon>Anaerohalosphaera</taxon>
    </lineage>
</organism>
<name>A0A1U9NN04_9BACT</name>
<proteinExistence type="predicted"/>
<dbReference type="EMBL" id="CP019791">
    <property type="protein sequence ID" value="AQT69215.1"/>
    <property type="molecule type" value="Genomic_DNA"/>
</dbReference>
<dbReference type="Gene3D" id="2.60.40.10">
    <property type="entry name" value="Immunoglobulins"/>
    <property type="match status" value="1"/>
</dbReference>
<dbReference type="Pfam" id="PF13927">
    <property type="entry name" value="Ig_3"/>
    <property type="match status" value="1"/>
</dbReference>
<keyword evidence="2" id="KW-1015">Disulfide bond</keyword>
<accession>A0A1U9NN04</accession>
<evidence type="ECO:0000313" key="5">
    <source>
        <dbReference type="EMBL" id="AQT69215.1"/>
    </source>
</evidence>
<keyword evidence="1 3" id="KW-0732">Signal</keyword>
<dbReference type="SMART" id="SM00409">
    <property type="entry name" value="IG"/>
    <property type="match status" value="1"/>
</dbReference>
<dbReference type="SUPFAM" id="SSF49899">
    <property type="entry name" value="Concanavalin A-like lectins/glucanases"/>
    <property type="match status" value="1"/>
</dbReference>
<evidence type="ECO:0000256" key="3">
    <source>
        <dbReference type="SAM" id="SignalP"/>
    </source>
</evidence>
<dbReference type="InterPro" id="IPR007110">
    <property type="entry name" value="Ig-like_dom"/>
</dbReference>
<dbReference type="InterPro" id="IPR003598">
    <property type="entry name" value="Ig_sub2"/>
</dbReference>